<feature type="compositionally biased region" description="Polar residues" evidence="5">
    <location>
        <begin position="493"/>
        <end position="518"/>
    </location>
</feature>
<proteinExistence type="predicted"/>
<feature type="region of interest" description="Disordered" evidence="5">
    <location>
        <begin position="478"/>
        <end position="624"/>
    </location>
</feature>
<evidence type="ECO:0000313" key="7">
    <source>
        <dbReference type="EMBL" id="CCM04200.1"/>
    </source>
</evidence>
<evidence type="ECO:0000256" key="4">
    <source>
        <dbReference type="PROSITE-ProRule" id="PRU00723"/>
    </source>
</evidence>
<dbReference type="PANTHER" id="PTHR24171">
    <property type="entry name" value="ANKYRIN REPEAT DOMAIN-CONTAINING PROTEIN 39-RELATED"/>
    <property type="match status" value="1"/>
</dbReference>
<dbReference type="GeneID" id="24099111"/>
<feature type="domain" description="C3H1-type" evidence="6">
    <location>
        <begin position="405"/>
        <end position="432"/>
    </location>
</feature>
<keyword evidence="8" id="KW-1185">Reference proteome</keyword>
<dbReference type="Pfam" id="PF14608">
    <property type="entry name" value="zf-CCCH_2"/>
    <property type="match status" value="2"/>
</dbReference>
<dbReference type="InterPro" id="IPR002110">
    <property type="entry name" value="Ankyrin_rpt"/>
</dbReference>
<feature type="zinc finger region" description="C3H1-type" evidence="4">
    <location>
        <begin position="167"/>
        <end position="191"/>
    </location>
</feature>
<evidence type="ECO:0000256" key="5">
    <source>
        <dbReference type="SAM" id="MobiDB-lite"/>
    </source>
</evidence>
<dbReference type="SUPFAM" id="SSF48403">
    <property type="entry name" value="Ankyrin repeat"/>
    <property type="match status" value="1"/>
</dbReference>
<dbReference type="PROSITE" id="PS50088">
    <property type="entry name" value="ANK_REPEAT"/>
    <property type="match status" value="1"/>
</dbReference>
<dbReference type="InterPro" id="IPR000571">
    <property type="entry name" value="Znf_CCCH"/>
</dbReference>
<dbReference type="Pfam" id="PF12796">
    <property type="entry name" value="Ank_2"/>
    <property type="match status" value="1"/>
</dbReference>
<feature type="repeat" description="ANK" evidence="3">
    <location>
        <begin position="35"/>
        <end position="67"/>
    </location>
</feature>
<feature type="compositionally biased region" description="Polar residues" evidence="5">
    <location>
        <begin position="593"/>
        <end position="608"/>
    </location>
</feature>
<evidence type="ECO:0000259" key="6">
    <source>
        <dbReference type="PROSITE" id="PS50103"/>
    </source>
</evidence>
<dbReference type="EMBL" id="HE797145">
    <property type="protein sequence ID" value="CCM04200.1"/>
    <property type="molecule type" value="Genomic_DNA"/>
</dbReference>
<dbReference type="InterPro" id="IPR036770">
    <property type="entry name" value="Ankyrin_rpt-contain_sf"/>
</dbReference>
<keyword evidence="1" id="KW-0677">Repeat</keyword>
<dbReference type="PROSITE" id="PS50297">
    <property type="entry name" value="ANK_REP_REGION"/>
    <property type="match status" value="1"/>
</dbReference>
<dbReference type="GO" id="GO:0004842">
    <property type="term" value="F:ubiquitin-protein transferase activity"/>
    <property type="evidence" value="ECO:0007669"/>
    <property type="project" value="TreeGrafter"/>
</dbReference>
<feature type="region of interest" description="Disordered" evidence="5">
    <location>
        <begin position="306"/>
        <end position="335"/>
    </location>
</feature>
<sequence length="649" mass="68574">MVSALWKACSEGNLENVHELLKEASSADIEDKDPTGATPLIEAIKGGHTEIVAALLDRGADPMNISNDTSPEQYTSDSVILELLEAAKHKIHSSAPVPQNIVYNHDSNIDVSKGYYGPPPAAYYYPGVPIGAPMMPDGSVPYYQHPPQIPPEHNPGGMSNLPPPEVARMIPCRYYPACRYGSACIFAHPQTPYIQSPMPPPAQYSTPYDPMAPTPYPPPTYYPMPPPSFSTSPGGVPVNHMSPPSGAHPTLPHQTLAHGRSGSDVVSPIQAPFSPIGALPPVPYSVVSPMSPTYAQPGQIPVSVPIPPLPPLQHGGGGPQSPQQSMYPSVSSAGPGSIPPYSLPRDPIAHYQQGMHPNGTVNHMTSPKSPTAHPQADGYGSPPMHRDAMTHHRRGSTRRPSFGGLGRKPPCLFFPVGKCRNGDDCRFPHIIPDGGPSFHPSSHPHLSARGGHRQRPSSHQSAHQNGTAVMEEKFSAMTVQDESHLSHTRGAPNGSTVTAGSSRSQSTDPGSRRGSQGFKSHYASNGVRPDKKSAPMKPQRVPNADEFPVLTSTTPSTTPPLRSPALHGSSAAGYTGPTAAQVLQAPAPRKDGQQTLRGTTPEQNNYSSGLKDRAELNGAAPEQPASKLPVSFAAAAAVPDAAKEVSVSA</sequence>
<feature type="region of interest" description="Disordered" evidence="5">
    <location>
        <begin position="239"/>
        <end position="265"/>
    </location>
</feature>
<name>J4GSL7_9APHY</name>
<dbReference type="GO" id="GO:0010468">
    <property type="term" value="P:regulation of gene expression"/>
    <property type="evidence" value="ECO:0007669"/>
    <property type="project" value="UniProtKB-ARBA"/>
</dbReference>
<dbReference type="GO" id="GO:0008270">
    <property type="term" value="F:zinc ion binding"/>
    <property type="evidence" value="ECO:0007669"/>
    <property type="project" value="UniProtKB-KW"/>
</dbReference>
<dbReference type="HOGENOM" id="CLU_426496_0_0_1"/>
<reference evidence="7 8" key="1">
    <citation type="journal article" date="2012" name="Appl. Environ. Microbiol.">
        <title>Short-read sequencing for genomic analysis of the brown rot fungus Fibroporia radiculosa.</title>
        <authorList>
            <person name="Tang J.D."/>
            <person name="Perkins A.D."/>
            <person name="Sonstegard T.S."/>
            <person name="Schroeder S.G."/>
            <person name="Burgess S.C."/>
            <person name="Diehl S.V."/>
        </authorList>
    </citation>
    <scope>NUCLEOTIDE SEQUENCE [LARGE SCALE GENOMIC DNA]</scope>
    <source>
        <strain evidence="7 8">TFFH 294</strain>
    </source>
</reference>
<dbReference type="RefSeq" id="XP_012183483.1">
    <property type="nucleotide sequence ID" value="XM_012328093.1"/>
</dbReference>
<keyword evidence="2 3" id="KW-0040">ANK repeat</keyword>
<organism evidence="7 8">
    <name type="scientific">Fibroporia radiculosa</name>
    <dbReference type="NCBI Taxonomy" id="599839"/>
    <lineage>
        <taxon>Eukaryota</taxon>
        <taxon>Fungi</taxon>
        <taxon>Dikarya</taxon>
        <taxon>Basidiomycota</taxon>
        <taxon>Agaricomycotina</taxon>
        <taxon>Agaricomycetes</taxon>
        <taxon>Polyporales</taxon>
        <taxon>Fibroporiaceae</taxon>
        <taxon>Fibroporia</taxon>
    </lineage>
</organism>
<evidence type="ECO:0000256" key="3">
    <source>
        <dbReference type="PROSITE-ProRule" id="PRU00023"/>
    </source>
</evidence>
<keyword evidence="4" id="KW-0479">Metal-binding</keyword>
<feature type="compositionally biased region" description="Polar residues" evidence="5">
    <location>
        <begin position="457"/>
        <end position="466"/>
    </location>
</feature>
<dbReference type="Proteomes" id="UP000006352">
    <property type="component" value="Unassembled WGS sequence"/>
</dbReference>
<dbReference type="PANTHER" id="PTHR24171:SF8">
    <property type="entry name" value="BRCA1-ASSOCIATED RING DOMAIN PROTEIN 1"/>
    <property type="match status" value="1"/>
</dbReference>
<evidence type="ECO:0000256" key="2">
    <source>
        <dbReference type="ARBA" id="ARBA00023043"/>
    </source>
</evidence>
<feature type="zinc finger region" description="C3H1-type" evidence="4">
    <location>
        <begin position="405"/>
        <end position="432"/>
    </location>
</feature>
<dbReference type="SMART" id="SM00248">
    <property type="entry name" value="ANK"/>
    <property type="match status" value="2"/>
</dbReference>
<dbReference type="GO" id="GO:0085020">
    <property type="term" value="P:protein K6-linked ubiquitination"/>
    <property type="evidence" value="ECO:0007669"/>
    <property type="project" value="TreeGrafter"/>
</dbReference>
<evidence type="ECO:0000313" key="8">
    <source>
        <dbReference type="Proteomes" id="UP000006352"/>
    </source>
</evidence>
<dbReference type="Gene3D" id="1.25.40.20">
    <property type="entry name" value="Ankyrin repeat-containing domain"/>
    <property type="match status" value="1"/>
</dbReference>
<dbReference type="SMART" id="SM00356">
    <property type="entry name" value="ZnF_C3H1"/>
    <property type="match status" value="2"/>
</dbReference>
<feature type="domain" description="C3H1-type" evidence="6">
    <location>
        <begin position="167"/>
        <end position="191"/>
    </location>
</feature>
<gene>
    <name evidence="7" type="ORF">FIBRA_06366</name>
</gene>
<dbReference type="InParanoid" id="J4GSL7"/>
<evidence type="ECO:0000256" key="1">
    <source>
        <dbReference type="ARBA" id="ARBA00022737"/>
    </source>
</evidence>
<dbReference type="AlphaFoldDB" id="J4GSL7"/>
<dbReference type="PROSITE" id="PS50103">
    <property type="entry name" value="ZF_C3H1"/>
    <property type="match status" value="2"/>
</dbReference>
<feature type="region of interest" description="Disordered" evidence="5">
    <location>
        <begin position="431"/>
        <end position="466"/>
    </location>
</feature>
<dbReference type="OrthoDB" id="20872at2759"/>
<feature type="compositionally biased region" description="Low complexity" evidence="5">
    <location>
        <begin position="320"/>
        <end position="332"/>
    </location>
</feature>
<dbReference type="STRING" id="599839.J4GSL7"/>
<feature type="compositionally biased region" description="Low complexity" evidence="5">
    <location>
        <begin position="436"/>
        <end position="445"/>
    </location>
</feature>
<keyword evidence="4" id="KW-0862">Zinc</keyword>
<keyword evidence="4" id="KW-0863">Zinc-finger</keyword>
<accession>J4GSL7</accession>
<protein>
    <recommendedName>
        <fullName evidence="6">C3H1-type domain-containing protein</fullName>
    </recommendedName>
</protein>